<evidence type="ECO:0000256" key="1">
    <source>
        <dbReference type="SAM" id="Phobius"/>
    </source>
</evidence>
<dbReference type="Proteomes" id="UP001144323">
    <property type="component" value="Unassembled WGS sequence"/>
</dbReference>
<evidence type="ECO:0000313" key="3">
    <source>
        <dbReference type="EMBL" id="GLI91124.1"/>
    </source>
</evidence>
<name>A0A9W6GQH8_9HYPH</name>
<dbReference type="Pfam" id="PF01609">
    <property type="entry name" value="DDE_Tnp_1"/>
    <property type="match status" value="1"/>
</dbReference>
<keyword evidence="1" id="KW-1133">Transmembrane helix</keyword>
<keyword evidence="4" id="KW-1185">Reference proteome</keyword>
<feature type="domain" description="Transposase IS4-like" evidence="2">
    <location>
        <begin position="9"/>
        <end position="64"/>
    </location>
</feature>
<dbReference type="InterPro" id="IPR002559">
    <property type="entry name" value="Transposase_11"/>
</dbReference>
<evidence type="ECO:0000313" key="4">
    <source>
        <dbReference type="Proteomes" id="UP001144323"/>
    </source>
</evidence>
<comment type="caution">
    <text evidence="3">The sequence shown here is derived from an EMBL/GenBank/DDBJ whole genome shotgun (WGS) entry which is preliminary data.</text>
</comment>
<sequence>MDKANYLDFVLEIIRRRDNQKGFEVLPRRWVAERAFCRMIRWRRLVRDYKRRMDLSTALIYVAMGSLLIVVMRTHDFLNRL</sequence>
<dbReference type="GO" id="GO:0006313">
    <property type="term" value="P:DNA transposition"/>
    <property type="evidence" value="ECO:0007669"/>
    <property type="project" value="InterPro"/>
</dbReference>
<dbReference type="PANTHER" id="PTHR30007">
    <property type="entry name" value="PHP DOMAIN PROTEIN"/>
    <property type="match status" value="1"/>
</dbReference>
<reference evidence="3" key="1">
    <citation type="journal article" date="2023" name="Int. J. Syst. Evol. Microbiol.">
        <title>Methylocystis iwaonis sp. nov., a type II methane-oxidizing bacterium from surface soil of a rice paddy field in Japan, and emended description of the genus Methylocystis (ex Whittenbury et al. 1970) Bowman et al. 1993.</title>
        <authorList>
            <person name="Kaise H."/>
            <person name="Sawadogo J.B."/>
            <person name="Alam M.S."/>
            <person name="Ueno C."/>
            <person name="Dianou D."/>
            <person name="Shinjo R."/>
            <person name="Asakawa S."/>
        </authorList>
    </citation>
    <scope>NUCLEOTIDE SEQUENCE</scope>
    <source>
        <strain evidence="3">LMG27198</strain>
    </source>
</reference>
<dbReference type="GO" id="GO:0003677">
    <property type="term" value="F:DNA binding"/>
    <property type="evidence" value="ECO:0007669"/>
    <property type="project" value="InterPro"/>
</dbReference>
<dbReference type="GO" id="GO:0004803">
    <property type="term" value="F:transposase activity"/>
    <property type="evidence" value="ECO:0007669"/>
    <property type="project" value="InterPro"/>
</dbReference>
<feature type="transmembrane region" description="Helical" evidence="1">
    <location>
        <begin position="53"/>
        <end position="72"/>
    </location>
</feature>
<keyword evidence="1" id="KW-0472">Membrane</keyword>
<dbReference type="EMBL" id="BSEC01000001">
    <property type="protein sequence ID" value="GLI91124.1"/>
    <property type="molecule type" value="Genomic_DNA"/>
</dbReference>
<evidence type="ECO:0000259" key="2">
    <source>
        <dbReference type="Pfam" id="PF01609"/>
    </source>
</evidence>
<protein>
    <recommendedName>
        <fullName evidence="2">Transposase IS4-like domain-containing protein</fullName>
    </recommendedName>
</protein>
<proteinExistence type="predicted"/>
<dbReference type="PANTHER" id="PTHR30007:SF0">
    <property type="entry name" value="TRANSPOSASE"/>
    <property type="match status" value="1"/>
</dbReference>
<organism evidence="3 4">
    <name type="scientific">Methylocystis echinoides</name>
    <dbReference type="NCBI Taxonomy" id="29468"/>
    <lineage>
        <taxon>Bacteria</taxon>
        <taxon>Pseudomonadati</taxon>
        <taxon>Pseudomonadota</taxon>
        <taxon>Alphaproteobacteria</taxon>
        <taxon>Hyphomicrobiales</taxon>
        <taxon>Methylocystaceae</taxon>
        <taxon>Methylocystis</taxon>
    </lineage>
</organism>
<accession>A0A9W6GQH8</accession>
<keyword evidence="1" id="KW-0812">Transmembrane</keyword>
<dbReference type="AlphaFoldDB" id="A0A9W6GQH8"/>
<gene>
    <name evidence="3" type="ORF">LMG27198_01160</name>
</gene>